<evidence type="ECO:0000313" key="1">
    <source>
        <dbReference type="EMBL" id="VFK56721.1"/>
    </source>
</evidence>
<proteinExistence type="predicted"/>
<name>A0A451AI41_9GAMM</name>
<accession>A0A451AI41</accession>
<dbReference type="EMBL" id="CAADFY010000094">
    <property type="protein sequence ID" value="VFK56721.1"/>
    <property type="molecule type" value="Genomic_DNA"/>
</dbReference>
<sequence length="67" mass="7386">MATNPLGSGVSVCAVRTGMMDREIRSICLRIRIGKIKISDARIKTHPLSALARSANMFKDNRELKVS</sequence>
<evidence type="ECO:0000313" key="2">
    <source>
        <dbReference type="EMBL" id="VFK65665.1"/>
    </source>
</evidence>
<protein>
    <submittedName>
        <fullName evidence="2">Uncharacterized protein</fullName>
    </submittedName>
</protein>
<organism evidence="2">
    <name type="scientific">Candidatus Kentrum sp. TUN</name>
    <dbReference type="NCBI Taxonomy" id="2126343"/>
    <lineage>
        <taxon>Bacteria</taxon>
        <taxon>Pseudomonadati</taxon>
        <taxon>Pseudomonadota</taxon>
        <taxon>Gammaproteobacteria</taxon>
        <taxon>Candidatus Kentrum</taxon>
    </lineage>
</organism>
<reference evidence="2" key="1">
    <citation type="submission" date="2019-02" db="EMBL/GenBank/DDBJ databases">
        <authorList>
            <person name="Gruber-Vodicka R. H."/>
            <person name="Seah K. B. B."/>
        </authorList>
    </citation>
    <scope>NUCLEOTIDE SEQUENCE</scope>
    <source>
        <strain evidence="2">BECK_BY2</strain>
        <strain evidence="1">BECK_BY3</strain>
    </source>
</reference>
<dbReference type="AlphaFoldDB" id="A0A451AI41"/>
<dbReference type="EMBL" id="CAADFV010000111">
    <property type="protein sequence ID" value="VFK65665.1"/>
    <property type="molecule type" value="Genomic_DNA"/>
</dbReference>
<gene>
    <name evidence="2" type="ORF">BECKTUN1418E_GA0071001_11118</name>
    <name evidence="1" type="ORF">BECKTUN1418F_GA0071002_109410</name>
</gene>